<feature type="transmembrane region" description="Helical" evidence="8">
    <location>
        <begin position="376"/>
        <end position="394"/>
    </location>
</feature>
<evidence type="ECO:0000256" key="7">
    <source>
        <dbReference type="PIRNR" id="PIRNR016636"/>
    </source>
</evidence>
<feature type="transmembrane region" description="Helical" evidence="8">
    <location>
        <begin position="465"/>
        <end position="485"/>
    </location>
</feature>
<feature type="transmembrane region" description="Helical" evidence="8">
    <location>
        <begin position="430"/>
        <end position="453"/>
    </location>
</feature>
<keyword evidence="6 7" id="KW-0472">Membrane</keyword>
<comment type="similarity">
    <text evidence="2 7">Belongs to the membrane-bound acyltransferase family.</text>
</comment>
<evidence type="ECO:0000313" key="10">
    <source>
        <dbReference type="Proteomes" id="UP000516046"/>
    </source>
</evidence>
<keyword evidence="10" id="KW-1185">Reference proteome</keyword>
<dbReference type="PIRSF" id="PIRSF016636">
    <property type="entry name" value="AlgI_DltB"/>
    <property type="match status" value="1"/>
</dbReference>
<reference evidence="9 10" key="1">
    <citation type="submission" date="2020-08" db="EMBL/GenBank/DDBJ databases">
        <authorList>
            <person name="Ren C."/>
            <person name="Gu Y."/>
            <person name="Xu Y."/>
        </authorList>
    </citation>
    <scope>NUCLEOTIDE SEQUENCE [LARGE SCALE GENOMIC DNA]</scope>
    <source>
        <strain evidence="9 10">LBM18003</strain>
    </source>
</reference>
<keyword evidence="7" id="KW-0012">Acyltransferase</keyword>
<feature type="transmembrane region" description="Helical" evidence="8">
    <location>
        <begin position="50"/>
        <end position="72"/>
    </location>
</feature>
<evidence type="ECO:0000256" key="8">
    <source>
        <dbReference type="SAM" id="Phobius"/>
    </source>
</evidence>
<feature type="transmembrane region" description="Helical" evidence="8">
    <location>
        <begin position="84"/>
        <end position="105"/>
    </location>
</feature>
<feature type="transmembrane region" description="Helical" evidence="8">
    <location>
        <begin position="125"/>
        <end position="146"/>
    </location>
</feature>
<evidence type="ECO:0000256" key="6">
    <source>
        <dbReference type="ARBA" id="ARBA00023136"/>
    </source>
</evidence>
<dbReference type="Pfam" id="PF03062">
    <property type="entry name" value="MBOAT"/>
    <property type="match status" value="1"/>
</dbReference>
<organism evidence="9 10">
    <name type="scientific">Caproicibacterium amylolyticum</name>
    <dbReference type="NCBI Taxonomy" id="2766537"/>
    <lineage>
        <taxon>Bacteria</taxon>
        <taxon>Bacillati</taxon>
        <taxon>Bacillota</taxon>
        <taxon>Clostridia</taxon>
        <taxon>Eubacteriales</taxon>
        <taxon>Oscillospiraceae</taxon>
        <taxon>Caproicibacterium</taxon>
    </lineage>
</organism>
<dbReference type="Proteomes" id="UP000516046">
    <property type="component" value="Chromosome"/>
</dbReference>
<dbReference type="InterPro" id="IPR028362">
    <property type="entry name" value="AlgI"/>
</dbReference>
<dbReference type="InterPro" id="IPR024194">
    <property type="entry name" value="Ac/AlaTfrase_AlgI/DltB"/>
</dbReference>
<dbReference type="GO" id="GO:0005886">
    <property type="term" value="C:plasma membrane"/>
    <property type="evidence" value="ECO:0007669"/>
    <property type="project" value="UniProtKB-SubCell"/>
</dbReference>
<comment type="subcellular location">
    <subcellularLocation>
        <location evidence="1">Cell membrane</location>
        <topology evidence="1">Multi-pass membrane protein</topology>
    </subcellularLocation>
</comment>
<accession>A0A7G9WEI5</accession>
<evidence type="ECO:0000256" key="3">
    <source>
        <dbReference type="ARBA" id="ARBA00022475"/>
    </source>
</evidence>
<dbReference type="InterPro" id="IPR051085">
    <property type="entry name" value="MB_O-acyltransferase"/>
</dbReference>
<dbReference type="PANTHER" id="PTHR13285:SF18">
    <property type="entry name" value="PROTEIN-CYSTEINE N-PALMITOYLTRANSFERASE RASP"/>
    <property type="match status" value="1"/>
</dbReference>
<feature type="transmembrane region" description="Helical" evidence="8">
    <location>
        <begin position="400"/>
        <end position="418"/>
    </location>
</feature>
<dbReference type="InterPro" id="IPR004299">
    <property type="entry name" value="MBOAT_fam"/>
</dbReference>
<sequence length="498" mass="57060">MYSKEAANILIFSAEYILFVPLCALLYHLLPKRFSEWWLLAACLFYYCTWTPAALPVLLEVVLVSYLGGLCLQRLHRRQKRTGPALAVFLLLTLSALLVCKYSQFFTSSIQRLLRHFGAQVTLQAPAFLLPMGISFFTLQAISYLVDVSKGKLPAERNLLYYLLYMNFFPSVTSGPICRAPELLPQFREKRCVTYSQVKHACLRMLRGYFLKLVIADRISPWISFIYSDTQQYAGLPMWSAVLLYGFEIYADFAGYTDIALGAAELFGFRLPENFDMPYLSRSIREFWRRWHISFSSWLRDYIYIPLGGSRCSKLRKYCNVMVTFAVSGFWHGSGWNYIAWGLLHGVFQVIGGVLAPVREKLCGVLHFRPQNKLRIVLSTLFTFGLVDFAWIFFRCNSIHSAFAVMKGLFFSGGTPFWDLISAQFTNGLLGFELVLAGILIVMILECIQYHFGSLYPRWLHWNGALQWVSVFCLLALVLVCGVYGPSYSAQSFIYAMF</sequence>
<dbReference type="AlphaFoldDB" id="A0A7G9WEI5"/>
<keyword evidence="3 7" id="KW-1003">Cell membrane</keyword>
<keyword evidence="7" id="KW-0808">Transferase</keyword>
<evidence type="ECO:0000256" key="2">
    <source>
        <dbReference type="ARBA" id="ARBA00010323"/>
    </source>
</evidence>
<feature type="transmembrane region" description="Helical" evidence="8">
    <location>
        <begin position="7"/>
        <end position="30"/>
    </location>
</feature>
<feature type="transmembrane region" description="Helical" evidence="8">
    <location>
        <begin position="338"/>
        <end position="356"/>
    </location>
</feature>
<evidence type="ECO:0000256" key="4">
    <source>
        <dbReference type="ARBA" id="ARBA00022692"/>
    </source>
</evidence>
<keyword evidence="5 8" id="KW-1133">Transmembrane helix</keyword>
<name>A0A7G9WEI5_9FIRM</name>
<dbReference type="PIRSF" id="PIRSF500217">
    <property type="entry name" value="AlgI"/>
    <property type="match status" value="1"/>
</dbReference>
<dbReference type="EMBL" id="CP060696">
    <property type="protein sequence ID" value="QNO17097.1"/>
    <property type="molecule type" value="Genomic_DNA"/>
</dbReference>
<dbReference type="GO" id="GO:0042121">
    <property type="term" value="P:alginic acid biosynthetic process"/>
    <property type="evidence" value="ECO:0007669"/>
    <property type="project" value="InterPro"/>
</dbReference>
<dbReference type="PANTHER" id="PTHR13285">
    <property type="entry name" value="ACYLTRANSFERASE"/>
    <property type="match status" value="1"/>
</dbReference>
<evidence type="ECO:0000256" key="1">
    <source>
        <dbReference type="ARBA" id="ARBA00004651"/>
    </source>
</evidence>
<evidence type="ECO:0000313" key="9">
    <source>
        <dbReference type="EMBL" id="QNO17097.1"/>
    </source>
</evidence>
<dbReference type="GO" id="GO:0016746">
    <property type="term" value="F:acyltransferase activity"/>
    <property type="evidence" value="ECO:0007669"/>
    <property type="project" value="UniProtKB-KW"/>
</dbReference>
<dbReference type="KEGG" id="caml:H6X83_09020"/>
<proteinExistence type="inferred from homology"/>
<protein>
    <submittedName>
        <fullName evidence="9">MBOAT family protein</fullName>
    </submittedName>
</protein>
<keyword evidence="4 8" id="KW-0812">Transmembrane</keyword>
<evidence type="ECO:0000256" key="5">
    <source>
        <dbReference type="ARBA" id="ARBA00022989"/>
    </source>
</evidence>
<gene>
    <name evidence="9" type="ORF">H6X83_09020</name>
</gene>
<dbReference type="RefSeq" id="WP_212506165.1">
    <property type="nucleotide sequence ID" value="NZ_CP060696.1"/>
</dbReference>